<dbReference type="RefSeq" id="WP_158766036.1">
    <property type="nucleotide sequence ID" value="NZ_CP047045.1"/>
</dbReference>
<evidence type="ECO:0000313" key="3">
    <source>
        <dbReference type="Proteomes" id="UP000431269"/>
    </source>
</evidence>
<proteinExistence type="predicted"/>
<protein>
    <submittedName>
        <fullName evidence="2">Nicotinamide-nucleotide amidohydrolase PncC</fullName>
        <ecNumber evidence="2">3.5.1.42</ecNumber>
    </submittedName>
</protein>
<evidence type="ECO:0000313" key="2">
    <source>
        <dbReference type="EMBL" id="QGZ95151.1"/>
    </source>
</evidence>
<dbReference type="NCBIfam" id="TIGR00199">
    <property type="entry name" value="PncC_domain"/>
    <property type="match status" value="1"/>
</dbReference>
<dbReference type="Gene3D" id="3.90.950.20">
    <property type="entry name" value="CinA-like"/>
    <property type="match status" value="1"/>
</dbReference>
<gene>
    <name evidence="2" type="primary">pncC_2</name>
    <name evidence="2" type="ORF">DSM104635_01995</name>
</gene>
<name>A0A6I6MM92_9CAUL</name>
<dbReference type="InterPro" id="IPR036653">
    <property type="entry name" value="CinA-like_C"/>
</dbReference>
<feature type="domain" description="CinA C-terminal" evidence="1">
    <location>
        <begin position="10"/>
        <end position="162"/>
    </location>
</feature>
<organism evidence="2 3">
    <name type="scientific">Terricaulis silvestris</name>
    <dbReference type="NCBI Taxonomy" id="2686094"/>
    <lineage>
        <taxon>Bacteria</taxon>
        <taxon>Pseudomonadati</taxon>
        <taxon>Pseudomonadota</taxon>
        <taxon>Alphaproteobacteria</taxon>
        <taxon>Caulobacterales</taxon>
        <taxon>Caulobacteraceae</taxon>
        <taxon>Terricaulis</taxon>
    </lineage>
</organism>
<dbReference type="EC" id="3.5.1.42" evidence="2"/>
<dbReference type="SUPFAM" id="SSF142433">
    <property type="entry name" value="CinA-like"/>
    <property type="match status" value="1"/>
</dbReference>
<dbReference type="Pfam" id="PF02464">
    <property type="entry name" value="CinA"/>
    <property type="match status" value="1"/>
</dbReference>
<dbReference type="Proteomes" id="UP000431269">
    <property type="component" value="Chromosome"/>
</dbReference>
<sequence length="163" mass="16552">MVSLPNYDAASAFLDDAKARGLSVATAESCTGGLIAASLAAVPGASAALERGFVTYSDEAKTEMLGVPAALIDAHGAVSREVALAMAEGALAYSRANIAVAVTGVAGPDGGSDVKPVGLVHIAAARRGGETLHEEKRYGDLGRHEIQAQTVLDALGLLRRLLD</sequence>
<dbReference type="EMBL" id="CP047045">
    <property type="protein sequence ID" value="QGZ95151.1"/>
    <property type="molecule type" value="Genomic_DNA"/>
</dbReference>
<keyword evidence="2" id="KW-0378">Hydrolase</keyword>
<keyword evidence="3" id="KW-1185">Reference proteome</keyword>
<dbReference type="InterPro" id="IPR008136">
    <property type="entry name" value="CinA_C"/>
</dbReference>
<dbReference type="AlphaFoldDB" id="A0A6I6MM92"/>
<dbReference type="KEGG" id="tsv:DSM104635_01995"/>
<reference evidence="3" key="1">
    <citation type="submission" date="2019-12" db="EMBL/GenBank/DDBJ databases">
        <title>Complete genome of Terracaulis silvestris 0127_4.</title>
        <authorList>
            <person name="Vieira S."/>
            <person name="Riedel T."/>
            <person name="Sproer C."/>
            <person name="Pascual J."/>
            <person name="Boedeker C."/>
            <person name="Overmann J."/>
        </authorList>
    </citation>
    <scope>NUCLEOTIDE SEQUENCE [LARGE SCALE GENOMIC DNA]</scope>
    <source>
        <strain evidence="3">0127_4</strain>
    </source>
</reference>
<evidence type="ECO:0000259" key="1">
    <source>
        <dbReference type="Pfam" id="PF02464"/>
    </source>
</evidence>
<accession>A0A6I6MM92</accession>
<dbReference type="GO" id="GO:0019159">
    <property type="term" value="F:nicotinamide-nucleotide amidase activity"/>
    <property type="evidence" value="ECO:0007669"/>
    <property type="project" value="UniProtKB-EC"/>
</dbReference>